<keyword evidence="1" id="KW-1133">Transmembrane helix</keyword>
<gene>
    <name evidence="2" type="ORF">BBEV_2232</name>
</gene>
<keyword evidence="3" id="KW-1185">Reference proteome</keyword>
<dbReference type="Proteomes" id="UP000094463">
    <property type="component" value="Chromosome"/>
</dbReference>
<feature type="transmembrane region" description="Helical" evidence="1">
    <location>
        <begin position="100"/>
        <end position="120"/>
    </location>
</feature>
<evidence type="ECO:0000256" key="1">
    <source>
        <dbReference type="SAM" id="Phobius"/>
    </source>
</evidence>
<name>A0A1D7QX63_9BACI</name>
<dbReference type="EMBL" id="CP012502">
    <property type="protein sequence ID" value="AOM83590.1"/>
    <property type="molecule type" value="Genomic_DNA"/>
</dbReference>
<proteinExistence type="predicted"/>
<feature type="transmembrane region" description="Helical" evidence="1">
    <location>
        <begin position="69"/>
        <end position="88"/>
    </location>
</feature>
<keyword evidence="1" id="KW-0812">Transmembrane</keyword>
<accession>A0A1D7QX63</accession>
<dbReference type="STRING" id="632773.BBEV_2232"/>
<sequence length="132" mass="14044">MGMNFFTKQDMGGKLIVAGGLLAVLSLFMPWADLGFVSASGFQQDGYLFLLPLIYPFYKAVRFQAVNKIAGYVLTGLTLVAGIGFAMTKQVDMMGTAVNGAGSGLYLFIITAAVMLFGVFKYQPAISDDASA</sequence>
<dbReference type="KEGG" id="bbev:BBEV_2232"/>
<protein>
    <submittedName>
        <fullName evidence="2">Uncharacterized protein</fullName>
    </submittedName>
</protein>
<dbReference type="AlphaFoldDB" id="A0A1D7QX63"/>
<organism evidence="2 3">
    <name type="scientific">Salisediminibacterium beveridgei</name>
    <dbReference type="NCBI Taxonomy" id="632773"/>
    <lineage>
        <taxon>Bacteria</taxon>
        <taxon>Bacillati</taxon>
        <taxon>Bacillota</taxon>
        <taxon>Bacilli</taxon>
        <taxon>Bacillales</taxon>
        <taxon>Bacillaceae</taxon>
        <taxon>Salisediminibacterium</taxon>
    </lineage>
</organism>
<reference evidence="2 3" key="1">
    <citation type="submission" date="2015-08" db="EMBL/GenBank/DDBJ databases">
        <title>The complete genome sequence of Bacillus beveridgei MLTeJB.</title>
        <authorList>
            <person name="Hanson T.E."/>
            <person name="Mesa C."/>
            <person name="Basesman S.M."/>
            <person name="Oremland R.S."/>
        </authorList>
    </citation>
    <scope>NUCLEOTIDE SEQUENCE [LARGE SCALE GENOMIC DNA]</scope>
    <source>
        <strain evidence="2 3">MLTeJB</strain>
    </source>
</reference>
<keyword evidence="1" id="KW-0472">Membrane</keyword>
<evidence type="ECO:0000313" key="2">
    <source>
        <dbReference type="EMBL" id="AOM83590.1"/>
    </source>
</evidence>
<evidence type="ECO:0000313" key="3">
    <source>
        <dbReference type="Proteomes" id="UP000094463"/>
    </source>
</evidence>